<evidence type="ECO:0000313" key="11">
    <source>
        <dbReference type="Proteomes" id="UP000886750"/>
    </source>
</evidence>
<evidence type="ECO:0000256" key="6">
    <source>
        <dbReference type="ARBA" id="ARBA00022840"/>
    </source>
</evidence>
<dbReference type="HAMAP" id="MF_01161">
    <property type="entry name" value="tRNA_Ile_lys_synt"/>
    <property type="match status" value="1"/>
</dbReference>
<dbReference type="InterPro" id="IPR012795">
    <property type="entry name" value="tRNA_Ile_lys_synt_N"/>
</dbReference>
<sequence>MVYTVGMKLSLFPQTYRNKRICVALSGGGDSVALLYALKERAGEWNISLSAVNVEHGIRGESSRADTEFVKELCTKENIPLFCFSENVPRLAEEWGMGVEAAARAVRYRVFLDILRQDKADYIATAHHAGDNAESVLFNLLRGSALTGAGGISEFVNAWELAAAISPETRAEDMDILRGKGIIRPLLSVPKSEILAYLRENKLEWREDESNADTGYTRNFLRQEVLAPARERFPSLDKALYNFSRAAREDDEFLYGLARQYLYEEGEVRFVAATEVFKPLFVRACLLALRHFDVEKDYTLQNLLDICAVAEGENGKAVDLPRGIVARREYGKIAFYRRPSFAGAGRSPEYPFGEGEFAFGKLCVRVVRGEHPAESFALRRPLYIDGARLPGYCVLRTRKEGDVFQKFGSGTKKLKDFFIDAKIPQRLRGGIPLVACGKEVFAVCGVEISEKVKIGGNADVYTLLLYEKGDCDKCIKT</sequence>
<dbReference type="GO" id="GO:0005524">
    <property type="term" value="F:ATP binding"/>
    <property type="evidence" value="ECO:0007669"/>
    <property type="project" value="UniProtKB-UniRule"/>
</dbReference>
<dbReference type="AlphaFoldDB" id="A0A9D1ZUZ7"/>
<comment type="subcellular location">
    <subcellularLocation>
        <location evidence="1 8">Cytoplasm</location>
    </subcellularLocation>
</comment>
<dbReference type="InterPro" id="IPR012796">
    <property type="entry name" value="Lysidine-tRNA-synth_C"/>
</dbReference>
<dbReference type="CDD" id="cd01992">
    <property type="entry name" value="TilS_N"/>
    <property type="match status" value="1"/>
</dbReference>
<dbReference type="SUPFAM" id="SSF82829">
    <property type="entry name" value="MesJ substrate recognition domain-like"/>
    <property type="match status" value="1"/>
</dbReference>
<dbReference type="Pfam" id="PF01171">
    <property type="entry name" value="ATP_bind_3"/>
    <property type="match status" value="1"/>
</dbReference>
<keyword evidence="2 8" id="KW-0963">Cytoplasm</keyword>
<dbReference type="Pfam" id="PF11734">
    <property type="entry name" value="TilS_C"/>
    <property type="match status" value="1"/>
</dbReference>
<dbReference type="Gene3D" id="3.40.50.620">
    <property type="entry name" value="HUPs"/>
    <property type="match status" value="1"/>
</dbReference>
<feature type="binding site" evidence="8">
    <location>
        <begin position="26"/>
        <end position="31"/>
    </location>
    <ligand>
        <name>ATP</name>
        <dbReference type="ChEBI" id="CHEBI:30616"/>
    </ligand>
</feature>
<evidence type="ECO:0000256" key="2">
    <source>
        <dbReference type="ARBA" id="ARBA00022490"/>
    </source>
</evidence>
<comment type="similarity">
    <text evidence="8">Belongs to the tRNA(Ile)-lysidine synthase family.</text>
</comment>
<accession>A0A9D1ZUZ7</accession>
<proteinExistence type="inferred from homology"/>
<gene>
    <name evidence="8 10" type="primary">tilS</name>
    <name evidence="10" type="ORF">H9729_00390</name>
</gene>
<dbReference type="GO" id="GO:0005737">
    <property type="term" value="C:cytoplasm"/>
    <property type="evidence" value="ECO:0007669"/>
    <property type="project" value="UniProtKB-SubCell"/>
</dbReference>
<dbReference type="PANTHER" id="PTHR43033:SF1">
    <property type="entry name" value="TRNA(ILE)-LYSIDINE SYNTHASE-RELATED"/>
    <property type="match status" value="1"/>
</dbReference>
<dbReference type="EMBL" id="DXCQ01000003">
    <property type="protein sequence ID" value="HIY96128.1"/>
    <property type="molecule type" value="Genomic_DNA"/>
</dbReference>
<evidence type="ECO:0000256" key="4">
    <source>
        <dbReference type="ARBA" id="ARBA00022694"/>
    </source>
</evidence>
<feature type="domain" description="Lysidine-tRNA(Ile) synthetase C-terminal" evidence="9">
    <location>
        <begin position="393"/>
        <end position="454"/>
    </location>
</feature>
<name>A0A9D1ZUZ7_9FIRM</name>
<dbReference type="SUPFAM" id="SSF56037">
    <property type="entry name" value="PheT/TilS domain"/>
    <property type="match status" value="1"/>
</dbReference>
<dbReference type="InterPro" id="IPR012094">
    <property type="entry name" value="tRNA_Ile_lys_synt"/>
</dbReference>
<dbReference type="SMART" id="SM00977">
    <property type="entry name" value="TilS_C"/>
    <property type="match status" value="1"/>
</dbReference>
<comment type="catalytic activity">
    <reaction evidence="7 8">
        <text>cytidine(34) in tRNA(Ile2) + L-lysine + ATP = lysidine(34) in tRNA(Ile2) + AMP + diphosphate + H(+)</text>
        <dbReference type="Rhea" id="RHEA:43744"/>
        <dbReference type="Rhea" id="RHEA-COMP:10625"/>
        <dbReference type="Rhea" id="RHEA-COMP:10670"/>
        <dbReference type="ChEBI" id="CHEBI:15378"/>
        <dbReference type="ChEBI" id="CHEBI:30616"/>
        <dbReference type="ChEBI" id="CHEBI:32551"/>
        <dbReference type="ChEBI" id="CHEBI:33019"/>
        <dbReference type="ChEBI" id="CHEBI:82748"/>
        <dbReference type="ChEBI" id="CHEBI:83665"/>
        <dbReference type="ChEBI" id="CHEBI:456215"/>
        <dbReference type="EC" id="6.3.4.19"/>
    </reaction>
</comment>
<evidence type="ECO:0000256" key="1">
    <source>
        <dbReference type="ARBA" id="ARBA00004496"/>
    </source>
</evidence>
<keyword evidence="6 8" id="KW-0067">ATP-binding</keyword>
<protein>
    <recommendedName>
        <fullName evidence="8">tRNA(Ile)-lysidine synthase</fullName>
        <ecNumber evidence="8">6.3.4.19</ecNumber>
    </recommendedName>
    <alternativeName>
        <fullName evidence="8">tRNA(Ile)-2-lysyl-cytidine synthase</fullName>
    </alternativeName>
    <alternativeName>
        <fullName evidence="8">tRNA(Ile)-lysidine synthetase</fullName>
    </alternativeName>
</protein>
<keyword evidence="5 8" id="KW-0547">Nucleotide-binding</keyword>
<evidence type="ECO:0000256" key="5">
    <source>
        <dbReference type="ARBA" id="ARBA00022741"/>
    </source>
</evidence>
<dbReference type="GO" id="GO:0032267">
    <property type="term" value="F:tRNA(Ile)-lysidine synthase activity"/>
    <property type="evidence" value="ECO:0007669"/>
    <property type="project" value="UniProtKB-EC"/>
</dbReference>
<comment type="domain">
    <text evidence="8">The N-terminal region contains the highly conserved SGGXDS motif, predicted to be a P-loop motif involved in ATP binding.</text>
</comment>
<keyword evidence="4 8" id="KW-0819">tRNA processing</keyword>
<dbReference type="InterPro" id="IPR011063">
    <property type="entry name" value="TilS/TtcA_N"/>
</dbReference>
<evidence type="ECO:0000256" key="8">
    <source>
        <dbReference type="HAMAP-Rule" id="MF_01161"/>
    </source>
</evidence>
<comment type="function">
    <text evidence="8">Ligates lysine onto the cytidine present at position 34 of the AUA codon-specific tRNA(Ile) that contains the anticodon CAU, in an ATP-dependent manner. Cytidine is converted to lysidine, thus changing the amino acid specificity of the tRNA from methionine to isoleucine.</text>
</comment>
<evidence type="ECO:0000259" key="9">
    <source>
        <dbReference type="SMART" id="SM00977"/>
    </source>
</evidence>
<dbReference type="GO" id="GO:0006400">
    <property type="term" value="P:tRNA modification"/>
    <property type="evidence" value="ECO:0007669"/>
    <property type="project" value="UniProtKB-UniRule"/>
</dbReference>
<comment type="caution">
    <text evidence="10">The sequence shown here is derived from an EMBL/GenBank/DDBJ whole genome shotgun (WGS) entry which is preliminary data.</text>
</comment>
<keyword evidence="3 8" id="KW-0436">Ligase</keyword>
<dbReference type="InterPro" id="IPR014729">
    <property type="entry name" value="Rossmann-like_a/b/a_fold"/>
</dbReference>
<reference evidence="10" key="1">
    <citation type="journal article" date="2021" name="PeerJ">
        <title>Extensive microbial diversity within the chicken gut microbiome revealed by metagenomics and culture.</title>
        <authorList>
            <person name="Gilroy R."/>
            <person name="Ravi A."/>
            <person name="Getino M."/>
            <person name="Pursley I."/>
            <person name="Horton D.L."/>
            <person name="Alikhan N.F."/>
            <person name="Baker D."/>
            <person name="Gharbi K."/>
            <person name="Hall N."/>
            <person name="Watson M."/>
            <person name="Adriaenssens E.M."/>
            <person name="Foster-Nyarko E."/>
            <person name="Jarju S."/>
            <person name="Secka A."/>
            <person name="Antonio M."/>
            <person name="Oren A."/>
            <person name="Chaudhuri R.R."/>
            <person name="La Ragione R."/>
            <person name="Hildebrand F."/>
            <person name="Pallen M.J."/>
        </authorList>
    </citation>
    <scope>NUCLEOTIDE SEQUENCE</scope>
    <source>
        <strain evidence="10">1345</strain>
    </source>
</reference>
<dbReference type="SUPFAM" id="SSF52402">
    <property type="entry name" value="Adenine nucleotide alpha hydrolases-like"/>
    <property type="match status" value="1"/>
</dbReference>
<reference evidence="10" key="2">
    <citation type="submission" date="2021-04" db="EMBL/GenBank/DDBJ databases">
        <authorList>
            <person name="Gilroy R."/>
        </authorList>
    </citation>
    <scope>NUCLEOTIDE SEQUENCE</scope>
    <source>
        <strain evidence="10">1345</strain>
    </source>
</reference>
<evidence type="ECO:0000313" key="10">
    <source>
        <dbReference type="EMBL" id="HIY96128.1"/>
    </source>
</evidence>
<dbReference type="NCBIfam" id="TIGR02433">
    <property type="entry name" value="lysidine_TilS_C"/>
    <property type="match status" value="1"/>
</dbReference>
<dbReference type="EC" id="6.3.4.19" evidence="8"/>
<evidence type="ECO:0000256" key="3">
    <source>
        <dbReference type="ARBA" id="ARBA00022598"/>
    </source>
</evidence>
<dbReference type="PANTHER" id="PTHR43033">
    <property type="entry name" value="TRNA(ILE)-LYSIDINE SYNTHASE-RELATED"/>
    <property type="match status" value="1"/>
</dbReference>
<evidence type="ECO:0000256" key="7">
    <source>
        <dbReference type="ARBA" id="ARBA00048539"/>
    </source>
</evidence>
<organism evidence="10 11">
    <name type="scientific">Candidatus Borkfalkia excrementigallinarum</name>
    <dbReference type="NCBI Taxonomy" id="2838506"/>
    <lineage>
        <taxon>Bacteria</taxon>
        <taxon>Bacillati</taxon>
        <taxon>Bacillota</taxon>
        <taxon>Clostridia</taxon>
        <taxon>Christensenellales</taxon>
        <taxon>Christensenellaceae</taxon>
        <taxon>Candidatus Borkfalkia</taxon>
    </lineage>
</organism>
<dbReference type="Proteomes" id="UP000886750">
    <property type="component" value="Unassembled WGS sequence"/>
</dbReference>
<dbReference type="NCBIfam" id="TIGR02432">
    <property type="entry name" value="lysidine_TilS_N"/>
    <property type="match status" value="1"/>
</dbReference>